<dbReference type="Proteomes" id="UP000256650">
    <property type="component" value="Unassembled WGS sequence"/>
</dbReference>
<gene>
    <name evidence="1" type="ORF">CQA43_08080</name>
</gene>
<organism evidence="1 2">
    <name type="scientific">Helicobacter ganmani</name>
    <dbReference type="NCBI Taxonomy" id="60246"/>
    <lineage>
        <taxon>Bacteria</taxon>
        <taxon>Pseudomonadati</taxon>
        <taxon>Campylobacterota</taxon>
        <taxon>Epsilonproteobacteria</taxon>
        <taxon>Campylobacterales</taxon>
        <taxon>Helicobacteraceae</taxon>
        <taxon>Helicobacter</taxon>
    </lineage>
</organism>
<keyword evidence="2" id="KW-1185">Reference proteome</keyword>
<protein>
    <submittedName>
        <fullName evidence="1">Uncharacterized protein</fullName>
    </submittedName>
</protein>
<dbReference type="GeneID" id="82536237"/>
<name>A0A3D8IA63_9HELI</name>
<accession>A0A3D8IA63</accession>
<evidence type="ECO:0000313" key="1">
    <source>
        <dbReference type="EMBL" id="RDU62027.1"/>
    </source>
</evidence>
<proteinExistence type="predicted"/>
<comment type="caution">
    <text evidence="1">The sequence shown here is derived from an EMBL/GenBank/DDBJ whole genome shotgun (WGS) entry which is preliminary data.</text>
</comment>
<dbReference type="OrthoDB" id="6828033at2"/>
<reference evidence="1 2" key="1">
    <citation type="submission" date="2018-04" db="EMBL/GenBank/DDBJ databases">
        <title>Novel Campyloabacter and Helicobacter Species and Strains.</title>
        <authorList>
            <person name="Mannion A.J."/>
            <person name="Shen Z."/>
            <person name="Fox J.G."/>
        </authorList>
    </citation>
    <scope>NUCLEOTIDE SEQUENCE [LARGE SCALE GENOMIC DNA]</scope>
    <source>
        <strain evidence="1 2">MIT 99-5101</strain>
    </source>
</reference>
<dbReference type="EMBL" id="NXLS01000009">
    <property type="protein sequence ID" value="RDU62027.1"/>
    <property type="molecule type" value="Genomic_DNA"/>
</dbReference>
<evidence type="ECO:0000313" key="2">
    <source>
        <dbReference type="Proteomes" id="UP000256650"/>
    </source>
</evidence>
<dbReference type="RefSeq" id="WP_115552088.1">
    <property type="nucleotide sequence ID" value="NZ_CAPHNE010000154.1"/>
</dbReference>
<sequence length="155" mass="18194">MNDIDKIRENLEKEQELSLDWGYCFKDMLEWWDNHQHYPPHLQRILFKDDFGLGFNLDFRIDREVGDRMMGVDKKSQAFINRFREMLKECETYAFGDEECFLMVVNKKALHGRESLNGVDKNGDIARLSSMPRVLLRSKGVAQKCFEALRVGVAV</sequence>
<dbReference type="AlphaFoldDB" id="A0A3D8IA63"/>